<sequence length="93" mass="10803">MQSVSHRHSGVNRGGVASHHSHRFMYVKVAKNLKGREKAKVKHLRMRMMVTDDLQVIYKKRNKVNGVYVLKVVYVLKNLLKHHIGIRSVISFL</sequence>
<keyword evidence="2" id="KW-1185">Reference proteome</keyword>
<dbReference type="EMBL" id="JBHSDT010000004">
    <property type="protein sequence ID" value="MFC4402903.1"/>
    <property type="molecule type" value="Genomic_DNA"/>
</dbReference>
<comment type="caution">
    <text evidence="1">The sequence shown here is derived from an EMBL/GenBank/DDBJ whole genome shotgun (WGS) entry which is preliminary data.</text>
</comment>
<name>A0ABV8WUV8_9BACI</name>
<dbReference type="RefSeq" id="WP_390250933.1">
    <property type="nucleotide sequence ID" value="NZ_JBHSDT010000004.1"/>
</dbReference>
<reference evidence="2" key="1">
    <citation type="journal article" date="2019" name="Int. J. Syst. Evol. Microbiol.">
        <title>The Global Catalogue of Microorganisms (GCM) 10K type strain sequencing project: providing services to taxonomists for standard genome sequencing and annotation.</title>
        <authorList>
            <consortium name="The Broad Institute Genomics Platform"/>
            <consortium name="The Broad Institute Genome Sequencing Center for Infectious Disease"/>
            <person name="Wu L."/>
            <person name="Ma J."/>
        </authorList>
    </citation>
    <scope>NUCLEOTIDE SEQUENCE [LARGE SCALE GENOMIC DNA]</scope>
    <source>
        <strain evidence="2">CCUG 37865</strain>
    </source>
</reference>
<organism evidence="1 2">
    <name type="scientific">Gracilibacillus xinjiangensis</name>
    <dbReference type="NCBI Taxonomy" id="1193282"/>
    <lineage>
        <taxon>Bacteria</taxon>
        <taxon>Bacillati</taxon>
        <taxon>Bacillota</taxon>
        <taxon>Bacilli</taxon>
        <taxon>Bacillales</taxon>
        <taxon>Bacillaceae</taxon>
        <taxon>Gracilibacillus</taxon>
    </lineage>
</organism>
<proteinExistence type="predicted"/>
<gene>
    <name evidence="1" type="ORF">ACFOY7_07425</name>
</gene>
<protein>
    <submittedName>
        <fullName evidence="1">Uncharacterized protein</fullName>
    </submittedName>
</protein>
<accession>A0ABV8WUV8</accession>
<evidence type="ECO:0000313" key="2">
    <source>
        <dbReference type="Proteomes" id="UP001595882"/>
    </source>
</evidence>
<dbReference type="Proteomes" id="UP001595882">
    <property type="component" value="Unassembled WGS sequence"/>
</dbReference>
<evidence type="ECO:0000313" key="1">
    <source>
        <dbReference type="EMBL" id="MFC4402903.1"/>
    </source>
</evidence>